<dbReference type="PATRIC" id="fig|584657.3.peg.3504"/>
<comment type="caution">
    <text evidence="3">The sequence shown here is derived from an EMBL/GenBank/DDBJ whole genome shotgun (WGS) entry which is preliminary data.</text>
</comment>
<dbReference type="Pfam" id="PF03861">
    <property type="entry name" value="ANTAR"/>
    <property type="match status" value="1"/>
</dbReference>
<gene>
    <name evidence="3" type="ORF">N864_05280</name>
</gene>
<protein>
    <recommendedName>
        <fullName evidence="2">ANTAR domain-containing protein</fullName>
    </recommendedName>
</protein>
<dbReference type="AlphaFoldDB" id="W9GL57"/>
<dbReference type="GO" id="GO:0003723">
    <property type="term" value="F:RNA binding"/>
    <property type="evidence" value="ECO:0007669"/>
    <property type="project" value="InterPro"/>
</dbReference>
<proteinExistence type="predicted"/>
<keyword evidence="1" id="KW-0175">Coiled coil</keyword>
<organism evidence="3 4">
    <name type="scientific">Intrasporangium chromatireducens Q5-1</name>
    <dbReference type="NCBI Taxonomy" id="584657"/>
    <lineage>
        <taxon>Bacteria</taxon>
        <taxon>Bacillati</taxon>
        <taxon>Actinomycetota</taxon>
        <taxon>Actinomycetes</taxon>
        <taxon>Micrococcales</taxon>
        <taxon>Intrasporangiaceae</taxon>
        <taxon>Intrasporangium</taxon>
    </lineage>
</organism>
<evidence type="ECO:0000259" key="2">
    <source>
        <dbReference type="PROSITE" id="PS50921"/>
    </source>
</evidence>
<evidence type="ECO:0000256" key="1">
    <source>
        <dbReference type="SAM" id="Coils"/>
    </source>
</evidence>
<dbReference type="SUPFAM" id="SSF52172">
    <property type="entry name" value="CheY-like"/>
    <property type="match status" value="1"/>
</dbReference>
<accession>W9GL57</accession>
<dbReference type="RefSeq" id="WP_034720077.1">
    <property type="nucleotide sequence ID" value="NZ_AWQS01000213.1"/>
</dbReference>
<feature type="domain" description="ANTAR" evidence="2">
    <location>
        <begin position="79"/>
        <end position="140"/>
    </location>
</feature>
<evidence type="ECO:0000313" key="4">
    <source>
        <dbReference type="Proteomes" id="UP000019494"/>
    </source>
</evidence>
<dbReference type="PROSITE" id="PS50921">
    <property type="entry name" value="ANTAR"/>
    <property type="match status" value="1"/>
</dbReference>
<feature type="coiled-coil region" evidence="1">
    <location>
        <begin position="44"/>
        <end position="78"/>
    </location>
</feature>
<dbReference type="EMBL" id="AWQS01000213">
    <property type="protein sequence ID" value="EWT04619.1"/>
    <property type="molecule type" value="Genomic_DNA"/>
</dbReference>
<dbReference type="Proteomes" id="UP000019494">
    <property type="component" value="Unassembled WGS sequence"/>
</dbReference>
<dbReference type="InterPro" id="IPR005561">
    <property type="entry name" value="ANTAR"/>
</dbReference>
<dbReference type="SMART" id="SM01012">
    <property type="entry name" value="ANTAR"/>
    <property type="match status" value="1"/>
</dbReference>
<dbReference type="InterPro" id="IPR036388">
    <property type="entry name" value="WH-like_DNA-bd_sf"/>
</dbReference>
<sequence length="151" mass="16685">MGIDEPTEDLETRRRLDELTGCLQAQRGDIDALIARGTLADSRADASEALAAQDRRRLDDLEARAEIDREIVAELQTDGMINREQVAQLQEALRTSRTIGAAMGIVMSHHRVSEDRAFDILREASNHSNRKLRSIAEDLVLGGDVSQLPAP</sequence>
<dbReference type="InterPro" id="IPR011006">
    <property type="entry name" value="CheY-like_superfamily"/>
</dbReference>
<keyword evidence="4" id="KW-1185">Reference proteome</keyword>
<evidence type="ECO:0000313" key="3">
    <source>
        <dbReference type="EMBL" id="EWT04619.1"/>
    </source>
</evidence>
<name>W9GL57_9MICO</name>
<dbReference type="Gene3D" id="1.10.10.10">
    <property type="entry name" value="Winged helix-like DNA-binding domain superfamily/Winged helix DNA-binding domain"/>
    <property type="match status" value="1"/>
</dbReference>
<reference evidence="4" key="1">
    <citation type="submission" date="2013-08" db="EMBL/GenBank/DDBJ databases">
        <title>Intrasporangium oryzae NRRL B-24470.</title>
        <authorList>
            <person name="Liu H."/>
            <person name="Wang G."/>
        </authorList>
    </citation>
    <scope>NUCLEOTIDE SEQUENCE [LARGE SCALE GENOMIC DNA]</scope>
    <source>
        <strain evidence="4">Q5-1</strain>
    </source>
</reference>
<dbReference type="OrthoDB" id="4870996at2"/>